<evidence type="ECO:0000256" key="3">
    <source>
        <dbReference type="ARBA" id="ARBA00022741"/>
    </source>
</evidence>
<evidence type="ECO:0000256" key="6">
    <source>
        <dbReference type="ARBA" id="ARBA00023136"/>
    </source>
</evidence>
<evidence type="ECO:0000256" key="4">
    <source>
        <dbReference type="ARBA" id="ARBA00022840"/>
    </source>
</evidence>
<feature type="domain" description="ABC transporter" evidence="8">
    <location>
        <begin position="387"/>
        <end position="662"/>
    </location>
</feature>
<evidence type="ECO:0000256" key="5">
    <source>
        <dbReference type="ARBA" id="ARBA00022989"/>
    </source>
</evidence>
<dbReference type="InterPro" id="IPR036640">
    <property type="entry name" value="ABC1_TM_sf"/>
</dbReference>
<keyword evidence="11" id="KW-1185">Reference proteome</keyword>
<feature type="transmembrane region" description="Helical" evidence="7">
    <location>
        <begin position="59"/>
        <end position="80"/>
    </location>
</feature>
<dbReference type="SMART" id="SM00382">
    <property type="entry name" value="AAA"/>
    <property type="match status" value="1"/>
</dbReference>
<dbReference type="InterPro" id="IPR011527">
    <property type="entry name" value="ABC1_TM_dom"/>
</dbReference>
<gene>
    <name evidence="10" type="ORF">ACFFNY_18715</name>
</gene>
<organism evidence="10 11">
    <name type="scientific">Paenibacillus hodogayensis</name>
    <dbReference type="NCBI Taxonomy" id="279208"/>
    <lineage>
        <taxon>Bacteria</taxon>
        <taxon>Bacillati</taxon>
        <taxon>Bacillota</taxon>
        <taxon>Bacilli</taxon>
        <taxon>Bacillales</taxon>
        <taxon>Paenibacillaceae</taxon>
        <taxon>Paenibacillus</taxon>
    </lineage>
</organism>
<keyword evidence="6 7" id="KW-0472">Membrane</keyword>
<comment type="caution">
    <text evidence="10">The sequence shown here is derived from an EMBL/GenBank/DDBJ whole genome shotgun (WGS) entry which is preliminary data.</text>
</comment>
<evidence type="ECO:0000259" key="8">
    <source>
        <dbReference type="PROSITE" id="PS50893"/>
    </source>
</evidence>
<evidence type="ECO:0000256" key="2">
    <source>
        <dbReference type="ARBA" id="ARBA00022692"/>
    </source>
</evidence>
<feature type="transmembrane region" description="Helical" evidence="7">
    <location>
        <begin position="254"/>
        <end position="272"/>
    </location>
</feature>
<dbReference type="RefSeq" id="WP_344900909.1">
    <property type="nucleotide sequence ID" value="NZ_BAAAYO010000001.1"/>
</dbReference>
<dbReference type="InterPro" id="IPR027417">
    <property type="entry name" value="P-loop_NTPase"/>
</dbReference>
<feature type="transmembrane region" description="Helical" evidence="7">
    <location>
        <begin position="150"/>
        <end position="176"/>
    </location>
</feature>
<feature type="domain" description="ABC transmembrane type-1" evidence="9">
    <location>
        <begin position="138"/>
        <end position="307"/>
    </location>
</feature>
<dbReference type="Proteomes" id="UP001589619">
    <property type="component" value="Unassembled WGS sequence"/>
</dbReference>
<evidence type="ECO:0000313" key="10">
    <source>
        <dbReference type="EMBL" id="MFB9753605.1"/>
    </source>
</evidence>
<keyword evidence="3" id="KW-0547">Nucleotide-binding</keyword>
<accession>A0ABV5VZQ0</accession>
<proteinExistence type="predicted"/>
<keyword evidence="2 7" id="KW-0812">Transmembrane</keyword>
<dbReference type="InterPro" id="IPR003593">
    <property type="entry name" value="AAA+_ATPase"/>
</dbReference>
<feature type="transmembrane region" description="Helical" evidence="7">
    <location>
        <begin position="284"/>
        <end position="305"/>
    </location>
</feature>
<dbReference type="EMBL" id="JBHMAG010000012">
    <property type="protein sequence ID" value="MFB9753605.1"/>
    <property type="molecule type" value="Genomic_DNA"/>
</dbReference>
<dbReference type="SUPFAM" id="SSF52540">
    <property type="entry name" value="P-loop containing nucleoside triphosphate hydrolases"/>
    <property type="match status" value="1"/>
</dbReference>
<dbReference type="Pfam" id="PF00005">
    <property type="entry name" value="ABC_tran"/>
    <property type="match status" value="1"/>
</dbReference>
<keyword evidence="5 7" id="KW-1133">Transmembrane helix</keyword>
<protein>
    <submittedName>
        <fullName evidence="10">ABC transporter ATP-binding protein</fullName>
    </submittedName>
</protein>
<dbReference type="InterPro" id="IPR039421">
    <property type="entry name" value="Type_1_exporter"/>
</dbReference>
<evidence type="ECO:0000256" key="7">
    <source>
        <dbReference type="SAM" id="Phobius"/>
    </source>
</evidence>
<dbReference type="Gene3D" id="3.40.50.300">
    <property type="entry name" value="P-loop containing nucleotide triphosphate hydrolases"/>
    <property type="match status" value="1"/>
</dbReference>
<dbReference type="PROSITE" id="PS50893">
    <property type="entry name" value="ABC_TRANSPORTER_2"/>
    <property type="match status" value="1"/>
</dbReference>
<comment type="subcellular location">
    <subcellularLocation>
        <location evidence="1">Cell membrane</location>
        <topology evidence="1">Multi-pass membrane protein</topology>
    </subcellularLocation>
</comment>
<evidence type="ECO:0000256" key="1">
    <source>
        <dbReference type="ARBA" id="ARBA00004651"/>
    </source>
</evidence>
<reference evidence="10 11" key="1">
    <citation type="submission" date="2024-09" db="EMBL/GenBank/DDBJ databases">
        <authorList>
            <person name="Sun Q."/>
            <person name="Mori K."/>
        </authorList>
    </citation>
    <scope>NUCLEOTIDE SEQUENCE [LARGE SCALE GENOMIC DNA]</scope>
    <source>
        <strain evidence="10 11">JCM 12520</strain>
    </source>
</reference>
<sequence>MIRSFREAAAVLYRAERKPVLVLALALLLAVPVLPAELWLVKMLVDRIQRWSPGEPITPIIAAAASFAFLLVVGNIALGVPIPMAQTRLNELGTLEGQRLLLRKTSRLPLAAAESPAIKDRRERAMQASVYDTFNTGVEMVQTGLRAIMLFGLLLAYGQWLASATVIMSALLLAVVSGRSADRVEAVGQAQAAERRLLAYYASLMTGREAAKEIRLFGLGGLLADRWRVLYDAQAAQTAKAIRSSELRSIGPELLAALVGGLLAAFLVLLPVSRGLSAGDFSILFMAVTMLVSLLPRLNASLIALRRLGRRWQDFRAYLELDEDGRFGTDERRTEATQTWGAGGERHTACGADGIVRSAGATSDPHTVSVGKELAAAAADGIGGLQLEVRGLRYRYAEAGSETIRGIDLTIPPGCRVALVGENGSGKSTLVKLLAGLYAPSSGEIVWRRKEARSRKVSREVEEQYGGSGEALREGGRLYDGSADNCLPGTDADAEDGGVVPAEGSLAAVFQDFAKLHLTLRELVALGRLSAIDDDPVLLAALNAAGSRQRELDRQIGAPFGGLEPSGGEWQKIVTARALLRQADFVFFDEPTAALDPQAERDAFELFMRVTEGRSALLVTHRLGAAKLADTIFVLKEGRLVEQGSHDELMSQGGEYDRLFRMQASWYE</sequence>
<name>A0ABV5VZQ0_9BACL</name>
<keyword evidence="4 10" id="KW-0067">ATP-binding</keyword>
<dbReference type="PROSITE" id="PS50929">
    <property type="entry name" value="ABC_TM1F"/>
    <property type="match status" value="1"/>
</dbReference>
<evidence type="ECO:0000313" key="11">
    <source>
        <dbReference type="Proteomes" id="UP001589619"/>
    </source>
</evidence>
<dbReference type="PANTHER" id="PTHR24221">
    <property type="entry name" value="ATP-BINDING CASSETTE SUB-FAMILY B"/>
    <property type="match status" value="1"/>
</dbReference>
<dbReference type="Gene3D" id="1.20.1560.10">
    <property type="entry name" value="ABC transporter type 1, transmembrane domain"/>
    <property type="match status" value="1"/>
</dbReference>
<evidence type="ECO:0000259" key="9">
    <source>
        <dbReference type="PROSITE" id="PS50929"/>
    </source>
</evidence>
<dbReference type="SUPFAM" id="SSF90123">
    <property type="entry name" value="ABC transporter transmembrane region"/>
    <property type="match status" value="1"/>
</dbReference>
<dbReference type="InterPro" id="IPR003439">
    <property type="entry name" value="ABC_transporter-like_ATP-bd"/>
</dbReference>
<dbReference type="PANTHER" id="PTHR24221:SF654">
    <property type="entry name" value="ATP-BINDING CASSETTE SUB-FAMILY B MEMBER 6"/>
    <property type="match status" value="1"/>
</dbReference>
<dbReference type="GO" id="GO:0005524">
    <property type="term" value="F:ATP binding"/>
    <property type="evidence" value="ECO:0007669"/>
    <property type="project" value="UniProtKB-KW"/>
</dbReference>